<keyword evidence="1" id="KW-0472">Membrane</keyword>
<dbReference type="Pfam" id="PF09851">
    <property type="entry name" value="SHOCT"/>
    <property type="match status" value="1"/>
</dbReference>
<proteinExistence type="predicted"/>
<keyword evidence="1" id="KW-1133">Transmembrane helix</keyword>
<evidence type="ECO:0000313" key="4">
    <source>
        <dbReference type="Proteomes" id="UP000682982"/>
    </source>
</evidence>
<dbReference type="RefSeq" id="WP_212678275.1">
    <property type="nucleotide sequence ID" value="NZ_JAGSPK010000002.1"/>
</dbReference>
<evidence type="ECO:0000259" key="2">
    <source>
        <dbReference type="Pfam" id="PF09851"/>
    </source>
</evidence>
<gene>
    <name evidence="3" type="ORF">KDM87_06275</name>
</gene>
<feature type="domain" description="SHOCT" evidence="2">
    <location>
        <begin position="216"/>
        <end position="243"/>
    </location>
</feature>
<keyword evidence="4" id="KW-1185">Reference proteome</keyword>
<protein>
    <submittedName>
        <fullName evidence="3">SHOCT domain-containing protein</fullName>
    </submittedName>
</protein>
<organism evidence="3 4">
    <name type="scientific">Undibacterium rivi</name>
    <dbReference type="NCBI Taxonomy" id="2828729"/>
    <lineage>
        <taxon>Bacteria</taxon>
        <taxon>Pseudomonadati</taxon>
        <taxon>Pseudomonadota</taxon>
        <taxon>Betaproteobacteria</taxon>
        <taxon>Burkholderiales</taxon>
        <taxon>Oxalobacteraceae</taxon>
        <taxon>Undibacterium</taxon>
    </lineage>
</organism>
<sequence length="250" mass="27231">MGLWIWAFLFIAVGLVIFILPGKSISKRKQEMELKLKSIDDFNSTQQIIGCDGKSGLAIDEDQRKLCLITNNGTSVLQRVIDYKGILSVELFEGGTSVTKTVRSSQIGGALVGGLLLGGVGALVGGLSGKTETSGKINRIDLRLIVNDTNAPLHDVAFMNFADKKDGIIYTQAMQMARRWHGILEVLVKRADAEEKGFDNKEREVQSALPSTSVADEIKKLADLHQSGLLTLDEFQQQKTKLLGADKLTA</sequence>
<evidence type="ECO:0000256" key="1">
    <source>
        <dbReference type="SAM" id="Phobius"/>
    </source>
</evidence>
<dbReference type="Proteomes" id="UP000682982">
    <property type="component" value="Unassembled WGS sequence"/>
</dbReference>
<reference evidence="3 4" key="1">
    <citation type="submission" date="2021-04" db="EMBL/GenBank/DDBJ databases">
        <title>novel species isolated from subtropical streams in China.</title>
        <authorList>
            <person name="Lu H."/>
        </authorList>
    </citation>
    <scope>NUCLEOTIDE SEQUENCE [LARGE SCALE GENOMIC DNA]</scope>
    <source>
        <strain evidence="3 4">FT147W</strain>
    </source>
</reference>
<feature type="transmembrane region" description="Helical" evidence="1">
    <location>
        <begin position="107"/>
        <end position="127"/>
    </location>
</feature>
<feature type="transmembrane region" description="Helical" evidence="1">
    <location>
        <begin position="6"/>
        <end position="25"/>
    </location>
</feature>
<dbReference type="EMBL" id="JAGSPK010000002">
    <property type="protein sequence ID" value="MBR7792199.1"/>
    <property type="molecule type" value="Genomic_DNA"/>
</dbReference>
<keyword evidence="1" id="KW-0812">Transmembrane</keyword>
<comment type="caution">
    <text evidence="3">The sequence shown here is derived from an EMBL/GenBank/DDBJ whole genome shotgun (WGS) entry which is preliminary data.</text>
</comment>
<dbReference type="InterPro" id="IPR018649">
    <property type="entry name" value="SHOCT"/>
</dbReference>
<accession>A0ABS5H1D4</accession>
<name>A0ABS5H1D4_9BURK</name>
<evidence type="ECO:0000313" key="3">
    <source>
        <dbReference type="EMBL" id="MBR7792199.1"/>
    </source>
</evidence>